<keyword evidence="3" id="KW-1185">Reference proteome</keyword>
<dbReference type="EMBL" id="BGPR01050981">
    <property type="protein sequence ID" value="GBO27955.1"/>
    <property type="molecule type" value="Genomic_DNA"/>
</dbReference>
<sequence>MGVREVGVQDRWLMLNIKRYSDGNWRRTYEVGIITLISRYDPEQRISVERCFYPVLVAISEDSEEEEISEEDVIGKEEDAISEEKKSQE</sequence>
<evidence type="ECO:0000256" key="1">
    <source>
        <dbReference type="SAM" id="MobiDB-lite"/>
    </source>
</evidence>
<evidence type="ECO:0000313" key="2">
    <source>
        <dbReference type="EMBL" id="GBO27955.1"/>
    </source>
</evidence>
<feature type="region of interest" description="Disordered" evidence="1">
    <location>
        <begin position="63"/>
        <end position="89"/>
    </location>
</feature>
<dbReference type="Proteomes" id="UP000499080">
    <property type="component" value="Unassembled WGS sequence"/>
</dbReference>
<evidence type="ECO:0000313" key="3">
    <source>
        <dbReference type="Proteomes" id="UP000499080"/>
    </source>
</evidence>
<feature type="compositionally biased region" description="Acidic residues" evidence="1">
    <location>
        <begin position="63"/>
        <end position="72"/>
    </location>
</feature>
<name>A0A4Y2VSS7_ARAVE</name>
<dbReference type="AlphaFoldDB" id="A0A4Y2VSS7"/>
<protein>
    <submittedName>
        <fullName evidence="2">Uncharacterized protein</fullName>
    </submittedName>
</protein>
<proteinExistence type="predicted"/>
<accession>A0A4Y2VSS7</accession>
<comment type="caution">
    <text evidence="2">The sequence shown here is derived from an EMBL/GenBank/DDBJ whole genome shotgun (WGS) entry which is preliminary data.</text>
</comment>
<reference evidence="2 3" key="1">
    <citation type="journal article" date="2019" name="Sci. Rep.">
        <title>Orb-weaving spider Araneus ventricosus genome elucidates the spidroin gene catalogue.</title>
        <authorList>
            <person name="Kono N."/>
            <person name="Nakamura H."/>
            <person name="Ohtoshi R."/>
            <person name="Moran D.A.P."/>
            <person name="Shinohara A."/>
            <person name="Yoshida Y."/>
            <person name="Fujiwara M."/>
            <person name="Mori M."/>
            <person name="Tomita M."/>
            <person name="Arakawa K."/>
        </authorList>
    </citation>
    <scope>NUCLEOTIDE SEQUENCE [LARGE SCALE GENOMIC DNA]</scope>
</reference>
<organism evidence="2 3">
    <name type="scientific">Araneus ventricosus</name>
    <name type="common">Orbweaver spider</name>
    <name type="synonym">Epeira ventricosa</name>
    <dbReference type="NCBI Taxonomy" id="182803"/>
    <lineage>
        <taxon>Eukaryota</taxon>
        <taxon>Metazoa</taxon>
        <taxon>Ecdysozoa</taxon>
        <taxon>Arthropoda</taxon>
        <taxon>Chelicerata</taxon>
        <taxon>Arachnida</taxon>
        <taxon>Araneae</taxon>
        <taxon>Araneomorphae</taxon>
        <taxon>Entelegynae</taxon>
        <taxon>Araneoidea</taxon>
        <taxon>Araneidae</taxon>
        <taxon>Araneus</taxon>
    </lineage>
</organism>
<feature type="compositionally biased region" description="Basic and acidic residues" evidence="1">
    <location>
        <begin position="73"/>
        <end position="89"/>
    </location>
</feature>
<gene>
    <name evidence="2" type="ORF">AVEN_182424_1</name>
</gene>